<dbReference type="Proteomes" id="UP000231456">
    <property type="component" value="Unassembled WGS sequence"/>
</dbReference>
<comment type="similarity">
    <text evidence="1">Belongs to the FemABX family.</text>
</comment>
<evidence type="ECO:0000256" key="5">
    <source>
        <dbReference type="ARBA" id="ARBA00023315"/>
    </source>
</evidence>
<evidence type="ECO:0000256" key="3">
    <source>
        <dbReference type="ARBA" id="ARBA00022960"/>
    </source>
</evidence>
<evidence type="ECO:0000256" key="1">
    <source>
        <dbReference type="ARBA" id="ARBA00009943"/>
    </source>
</evidence>
<dbReference type="AlphaFoldDB" id="A0A2M8FAS1"/>
<dbReference type="GO" id="GO:0016755">
    <property type="term" value="F:aminoacyltransferase activity"/>
    <property type="evidence" value="ECO:0007669"/>
    <property type="project" value="InterPro"/>
</dbReference>
<comment type="caution">
    <text evidence="7">The sequence shown here is derived from an EMBL/GenBank/DDBJ whole genome shotgun (WGS) entry which is preliminary data.</text>
</comment>
<keyword evidence="4" id="KW-0573">Peptidoglycan synthesis</keyword>
<proteinExistence type="inferred from homology"/>
<dbReference type="GO" id="GO:0071555">
    <property type="term" value="P:cell wall organization"/>
    <property type="evidence" value="ECO:0007669"/>
    <property type="project" value="UniProtKB-KW"/>
</dbReference>
<evidence type="ECO:0000256" key="4">
    <source>
        <dbReference type="ARBA" id="ARBA00022984"/>
    </source>
</evidence>
<dbReference type="PROSITE" id="PS51191">
    <property type="entry name" value="FEMABX"/>
    <property type="match status" value="1"/>
</dbReference>
<dbReference type="SUPFAM" id="SSF55729">
    <property type="entry name" value="Acyl-CoA N-acyltransferases (Nat)"/>
    <property type="match status" value="2"/>
</dbReference>
<dbReference type="PANTHER" id="PTHR36174">
    <property type="entry name" value="LIPID II:GLYCINE GLYCYLTRANSFERASE"/>
    <property type="match status" value="1"/>
</dbReference>
<dbReference type="InterPro" id="IPR016181">
    <property type="entry name" value="Acyl_CoA_acyltransferase"/>
</dbReference>
<evidence type="ECO:0000313" key="8">
    <source>
        <dbReference type="Proteomes" id="UP000231456"/>
    </source>
</evidence>
<protein>
    <recommendedName>
        <fullName evidence="9">Peptidoglycan bridge formation protein FemAB</fullName>
    </recommendedName>
</protein>
<evidence type="ECO:0000256" key="6">
    <source>
        <dbReference type="ARBA" id="ARBA00023316"/>
    </source>
</evidence>
<dbReference type="GO" id="GO:0008360">
    <property type="term" value="P:regulation of cell shape"/>
    <property type="evidence" value="ECO:0007669"/>
    <property type="project" value="UniProtKB-KW"/>
</dbReference>
<dbReference type="InterPro" id="IPR050644">
    <property type="entry name" value="PG_Glycine_Bridge_Synth"/>
</dbReference>
<keyword evidence="2" id="KW-0808">Transferase</keyword>
<organism evidence="7 8">
    <name type="scientific">Candidatus Magasanikbacteria bacterium CG_4_9_14_0_2_um_filter_42_11</name>
    <dbReference type="NCBI Taxonomy" id="1974643"/>
    <lineage>
        <taxon>Bacteria</taxon>
        <taxon>Candidatus Magasanikiibacteriota</taxon>
    </lineage>
</organism>
<dbReference type="InterPro" id="IPR003447">
    <property type="entry name" value="FEMABX"/>
</dbReference>
<evidence type="ECO:0000256" key="2">
    <source>
        <dbReference type="ARBA" id="ARBA00022679"/>
    </source>
</evidence>
<sequence length="312" mass="36357">MIIQEITKQADWKPKTNEFLQSWEWGKFQRAVGHEPVRLCVDNTYIQGFVQQLPFGMTYVYVPRMQISDSGFQHFIQEMKIRGFLFVRVEPHNSEFQNLKSAILVRCRQPQHTLVLDLTQSEETLLKNMHSKTRYNIRLAEKKGVEIKEGKDVDVFWSLNTETTDRDNFKSHDNAYYTKMLEMENTYQLTAWYEGKPIATQIYIANAGVYTYVHGASSNEYRNVMAPYLLQWRSIQIAKKFGNTSYDFWGVAAPQADGKTVHTYSWDDADKLSNVTRYKAGFGGKAVLYPDAFEIPLKSLQYKLFQFAKKVL</sequence>
<dbReference type="Pfam" id="PF02388">
    <property type="entry name" value="FemAB"/>
    <property type="match status" value="2"/>
</dbReference>
<dbReference type="GO" id="GO:0009252">
    <property type="term" value="P:peptidoglycan biosynthetic process"/>
    <property type="evidence" value="ECO:0007669"/>
    <property type="project" value="UniProtKB-KW"/>
</dbReference>
<dbReference type="EMBL" id="PFRH01000035">
    <property type="protein sequence ID" value="PJC52811.1"/>
    <property type="molecule type" value="Genomic_DNA"/>
</dbReference>
<evidence type="ECO:0008006" key="9">
    <source>
        <dbReference type="Google" id="ProtNLM"/>
    </source>
</evidence>
<evidence type="ECO:0000313" key="7">
    <source>
        <dbReference type="EMBL" id="PJC52811.1"/>
    </source>
</evidence>
<keyword evidence="5" id="KW-0012">Acyltransferase</keyword>
<keyword evidence="3" id="KW-0133">Cell shape</keyword>
<dbReference type="PANTHER" id="PTHR36174:SF1">
    <property type="entry name" value="LIPID II:GLYCINE GLYCYLTRANSFERASE"/>
    <property type="match status" value="1"/>
</dbReference>
<dbReference type="Gene3D" id="3.40.630.30">
    <property type="match status" value="1"/>
</dbReference>
<accession>A0A2M8FAS1</accession>
<reference evidence="8" key="1">
    <citation type="submission" date="2017-09" db="EMBL/GenBank/DDBJ databases">
        <title>Depth-based differentiation of microbial function through sediment-hosted aquifers and enrichment of novel symbionts in the deep terrestrial subsurface.</title>
        <authorList>
            <person name="Probst A.J."/>
            <person name="Ladd B."/>
            <person name="Jarett J.K."/>
            <person name="Geller-Mcgrath D.E."/>
            <person name="Sieber C.M.K."/>
            <person name="Emerson J.B."/>
            <person name="Anantharaman K."/>
            <person name="Thomas B.C."/>
            <person name="Malmstrom R."/>
            <person name="Stieglmeier M."/>
            <person name="Klingl A."/>
            <person name="Woyke T."/>
            <person name="Ryan C.M."/>
            <person name="Banfield J.F."/>
        </authorList>
    </citation>
    <scope>NUCLEOTIDE SEQUENCE [LARGE SCALE GENOMIC DNA]</scope>
</reference>
<name>A0A2M8FAS1_9BACT</name>
<gene>
    <name evidence="7" type="ORF">CO030_00900</name>
</gene>
<keyword evidence="6" id="KW-0961">Cell wall biogenesis/degradation</keyword>